<protein>
    <submittedName>
        <fullName evidence="1">Ribosomal protein L31</fullName>
    </submittedName>
</protein>
<gene>
    <name evidence="1" type="primary">rpl31</name>
</gene>
<sequence length="75" mass="8304">MPASSKQKVEAKVWSDGSYVFYPTPVCAIPVLAFSRNTDPLSNHIWSGKEQREGSEISEYVASVIRAGTPEVYLK</sequence>
<keyword evidence="1" id="KW-0687">Ribonucleoprotein</keyword>
<organism evidence="1">
    <name type="scientific">Phaeophyceae sp</name>
    <dbReference type="NCBI Taxonomy" id="2249243"/>
    <lineage>
        <taxon>Eukaryota</taxon>
        <taxon>Sar</taxon>
        <taxon>Stramenopiles</taxon>
        <taxon>Ochrophyta</taxon>
        <taxon>PX clade</taxon>
        <taxon>Phaeophyceae</taxon>
    </lineage>
</organism>
<proteinExistence type="predicted"/>
<dbReference type="EMBL" id="MT747832">
    <property type="protein sequence ID" value="QWE51020.1"/>
    <property type="molecule type" value="Genomic_DNA"/>
</dbReference>
<keyword evidence="1" id="KW-0689">Ribosomal protein</keyword>
<name>A0A8E8PDP7_9PHAE</name>
<evidence type="ECO:0000313" key="1">
    <source>
        <dbReference type="EMBL" id="QWE51020.1"/>
    </source>
</evidence>
<accession>A0A8E8PDP7</accession>
<dbReference type="AlphaFoldDB" id="A0A8E8PDP7"/>
<reference evidence="1" key="1">
    <citation type="journal article" date="2021" name="Eur. J. Phycol.">
        <title>High-throughput sequencing of the kelp Alaria (Phaeophyceae) reveals epi-endobiotic associations, including a likely phaeophycean parasite.</title>
        <authorList>
            <person name="Bringloe T.T."/>
            <person name="Sauermann R."/>
            <person name="Krause-Jensen D."/>
            <person name="Olesen B."/>
            <person name="Klimova A."/>
            <person name="Klochkova T.A."/>
            <person name="Verbruggen H."/>
        </authorList>
    </citation>
    <scope>NUCLEOTIDE SEQUENCE</scope>
</reference>
<geneLocation type="mitochondrion" evidence="1"/>
<dbReference type="GO" id="GO:0005840">
    <property type="term" value="C:ribosome"/>
    <property type="evidence" value="ECO:0007669"/>
    <property type="project" value="UniProtKB-KW"/>
</dbReference>
<keyword evidence="1" id="KW-0496">Mitochondrion</keyword>